<dbReference type="AlphaFoldDB" id="A0A812R824"/>
<organism evidence="2 3">
    <name type="scientific">Symbiodinium natans</name>
    <dbReference type="NCBI Taxonomy" id="878477"/>
    <lineage>
        <taxon>Eukaryota</taxon>
        <taxon>Sar</taxon>
        <taxon>Alveolata</taxon>
        <taxon>Dinophyceae</taxon>
        <taxon>Suessiales</taxon>
        <taxon>Symbiodiniaceae</taxon>
        <taxon>Symbiodinium</taxon>
    </lineage>
</organism>
<comment type="caution">
    <text evidence="2">The sequence shown here is derived from an EMBL/GenBank/DDBJ whole genome shotgun (WGS) entry which is preliminary data.</text>
</comment>
<feature type="region of interest" description="Disordered" evidence="1">
    <location>
        <begin position="1"/>
        <end position="110"/>
    </location>
</feature>
<gene>
    <name evidence="2" type="primary">GIP</name>
    <name evidence="2" type="ORF">SNAT2548_LOCUS23101</name>
</gene>
<name>A0A812R824_9DINO</name>
<evidence type="ECO:0000313" key="2">
    <source>
        <dbReference type="EMBL" id="CAE7424587.1"/>
    </source>
</evidence>
<dbReference type="EMBL" id="CAJNDS010002310">
    <property type="protein sequence ID" value="CAE7424587.1"/>
    <property type="molecule type" value="Genomic_DNA"/>
</dbReference>
<proteinExistence type="predicted"/>
<protein>
    <submittedName>
        <fullName evidence="2">GIP protein</fullName>
    </submittedName>
</protein>
<accession>A0A812R824</accession>
<sequence>MAGAGLRRQNTSDLLDRKKSENREQVDKLLQADLDDDEAHDTDGMVSGGEQEEDLLAEYEPFFPGDPDVEMPLLGDDGLGLDRGTGEEIAAPRRRLKRKTRPDELEGPDEEQHSLLVCTLPCRTQWEEHLDYDALQPLSVEDSDRVRETVDASRILRCRWAYKDKNWPKRKGAIEDGKPDDIPWRRKSRLVIAGHSDPDLGALANGLSKEDPWIDLTPEDKEAGVQRELPHSQREVRKARRANSKVWPPKLEDLSFSLIDDVSEGAGVRSQSWTGNLVLDKEFAGALLELRPKHAQKG</sequence>
<evidence type="ECO:0000313" key="3">
    <source>
        <dbReference type="Proteomes" id="UP000604046"/>
    </source>
</evidence>
<reference evidence="2" key="1">
    <citation type="submission" date="2021-02" db="EMBL/GenBank/DDBJ databases">
        <authorList>
            <person name="Dougan E. K."/>
            <person name="Rhodes N."/>
            <person name="Thang M."/>
            <person name="Chan C."/>
        </authorList>
    </citation>
    <scope>NUCLEOTIDE SEQUENCE</scope>
</reference>
<feature type="compositionally biased region" description="Basic and acidic residues" evidence="1">
    <location>
        <begin position="14"/>
        <end position="27"/>
    </location>
</feature>
<keyword evidence="3" id="KW-1185">Reference proteome</keyword>
<dbReference type="Proteomes" id="UP000604046">
    <property type="component" value="Unassembled WGS sequence"/>
</dbReference>
<evidence type="ECO:0000256" key="1">
    <source>
        <dbReference type="SAM" id="MobiDB-lite"/>
    </source>
</evidence>